<protein>
    <submittedName>
        <fullName evidence="1">Uncharacterized protein</fullName>
    </submittedName>
</protein>
<accession>A0ACC2UZQ3</accession>
<organism evidence="1 2">
    <name type="scientific">Naganishia cerealis</name>
    <dbReference type="NCBI Taxonomy" id="610337"/>
    <lineage>
        <taxon>Eukaryota</taxon>
        <taxon>Fungi</taxon>
        <taxon>Dikarya</taxon>
        <taxon>Basidiomycota</taxon>
        <taxon>Agaricomycotina</taxon>
        <taxon>Tremellomycetes</taxon>
        <taxon>Filobasidiales</taxon>
        <taxon>Filobasidiaceae</taxon>
        <taxon>Naganishia</taxon>
    </lineage>
</organism>
<sequence length="460" mass="52330">MESLQQANAKFADLETPRKEAAICKKAFNELSSAITASPALAKSLIQFESSCLSLNNDSKRFLQKWKRDLHHGGAFLERKDRHKFSELTENIQEAEAQYLDNISDDKMKLKLTADELQGVPSDYLALHPPDLITGRVILSLNRDDLLPLLQFCQLQTTRKNAFLFLCSAAALTNGPVLKRLLQLRGEKARLLGYQNWAEYQLESTMMQSVGNANRFLEIVHEAVTNRAHREKEQIVGLLKRKDNVTAGPWDFSGYGDNLLKSDLLEGFDPNTAHQYFQVKMVIPALLRIMENLFCLRFEEFAGIEAWHPTVFTRQVQDIADVTVFPDVKYQIADARIVLLGRIFFDLYSREGKPDGCSALTVRAFVPGKQRAEVILCANLSRDSSACMSYSEVQTLWREFGNCVHALVAPHQYVRFSGRKECQPEVAELQGRLTELWLTDHRFYDFAINARGKPIPRDLL</sequence>
<evidence type="ECO:0000313" key="1">
    <source>
        <dbReference type="EMBL" id="KAJ9092573.1"/>
    </source>
</evidence>
<name>A0ACC2UZQ3_9TREE</name>
<reference evidence="1" key="1">
    <citation type="submission" date="2023-04" db="EMBL/GenBank/DDBJ databases">
        <title>Draft Genome sequencing of Naganishia species isolated from polar environments using Oxford Nanopore Technology.</title>
        <authorList>
            <person name="Leo P."/>
            <person name="Venkateswaran K."/>
        </authorList>
    </citation>
    <scope>NUCLEOTIDE SEQUENCE</scope>
    <source>
        <strain evidence="1">MNA-CCFEE 5261</strain>
    </source>
</reference>
<gene>
    <name evidence="1" type="ORF">QFC19_008681</name>
</gene>
<comment type="caution">
    <text evidence="1">The sequence shown here is derived from an EMBL/GenBank/DDBJ whole genome shotgun (WGS) entry which is preliminary data.</text>
</comment>
<evidence type="ECO:0000313" key="2">
    <source>
        <dbReference type="Proteomes" id="UP001241377"/>
    </source>
</evidence>
<proteinExistence type="predicted"/>
<dbReference type="EMBL" id="JASBWR010000134">
    <property type="protein sequence ID" value="KAJ9092573.1"/>
    <property type="molecule type" value="Genomic_DNA"/>
</dbReference>
<keyword evidence="2" id="KW-1185">Reference proteome</keyword>
<dbReference type="Proteomes" id="UP001241377">
    <property type="component" value="Unassembled WGS sequence"/>
</dbReference>